<dbReference type="GO" id="GO:0005666">
    <property type="term" value="C:RNA polymerase III complex"/>
    <property type="evidence" value="ECO:0007669"/>
    <property type="project" value="InterPro"/>
</dbReference>
<keyword evidence="7" id="KW-1185">Reference proteome</keyword>
<keyword evidence="4" id="KW-0539">Nucleus</keyword>
<evidence type="ECO:0000256" key="1">
    <source>
        <dbReference type="ARBA" id="ARBA00004123"/>
    </source>
</evidence>
<dbReference type="GO" id="GO:0042797">
    <property type="term" value="P:tRNA transcription by RNA polymerase III"/>
    <property type="evidence" value="ECO:0007669"/>
    <property type="project" value="TreeGrafter"/>
</dbReference>
<feature type="compositionally biased region" description="Acidic residues" evidence="5">
    <location>
        <begin position="349"/>
        <end position="364"/>
    </location>
</feature>
<keyword evidence="2" id="KW-0240">DNA-directed RNA polymerase</keyword>
<feature type="compositionally biased region" description="Polar residues" evidence="5">
    <location>
        <begin position="1"/>
        <end position="13"/>
    </location>
</feature>
<comment type="caution">
    <text evidence="6">The sequence shown here is derived from an EMBL/GenBank/DDBJ whole genome shotgun (WGS) entry which is preliminary data.</text>
</comment>
<keyword evidence="3" id="KW-0804">Transcription</keyword>
<dbReference type="Pfam" id="PF05132">
    <property type="entry name" value="RNA_pol_Rpc4"/>
    <property type="match status" value="1"/>
</dbReference>
<evidence type="ECO:0008006" key="8">
    <source>
        <dbReference type="Google" id="ProtNLM"/>
    </source>
</evidence>
<feature type="compositionally biased region" description="Gly residues" evidence="5">
    <location>
        <begin position="178"/>
        <end position="190"/>
    </location>
</feature>
<gene>
    <name evidence="6" type="ORF">INT45_008316</name>
</gene>
<feature type="region of interest" description="Disordered" evidence="5">
    <location>
        <begin position="1"/>
        <end position="153"/>
    </location>
</feature>
<feature type="compositionally biased region" description="Basic and acidic residues" evidence="5">
    <location>
        <begin position="365"/>
        <end position="378"/>
    </location>
</feature>
<feature type="compositionally biased region" description="Basic residues" evidence="5">
    <location>
        <begin position="132"/>
        <end position="146"/>
    </location>
</feature>
<feature type="region of interest" description="Disordered" evidence="5">
    <location>
        <begin position="165"/>
        <end position="201"/>
    </location>
</feature>
<evidence type="ECO:0000256" key="2">
    <source>
        <dbReference type="ARBA" id="ARBA00022478"/>
    </source>
</evidence>
<evidence type="ECO:0000313" key="6">
    <source>
        <dbReference type="EMBL" id="KAG2222652.1"/>
    </source>
</evidence>
<evidence type="ECO:0000256" key="5">
    <source>
        <dbReference type="SAM" id="MobiDB-lite"/>
    </source>
</evidence>
<organism evidence="6 7">
    <name type="scientific">Circinella minor</name>
    <dbReference type="NCBI Taxonomy" id="1195481"/>
    <lineage>
        <taxon>Eukaryota</taxon>
        <taxon>Fungi</taxon>
        <taxon>Fungi incertae sedis</taxon>
        <taxon>Mucoromycota</taxon>
        <taxon>Mucoromycotina</taxon>
        <taxon>Mucoromycetes</taxon>
        <taxon>Mucorales</taxon>
        <taxon>Lichtheimiaceae</taxon>
        <taxon>Circinella</taxon>
    </lineage>
</organism>
<dbReference type="Proteomes" id="UP000646827">
    <property type="component" value="Unassembled WGS sequence"/>
</dbReference>
<feature type="region of interest" description="Disordered" evidence="5">
    <location>
        <begin position="341"/>
        <end position="378"/>
    </location>
</feature>
<dbReference type="OrthoDB" id="5836119at2759"/>
<dbReference type="EMBL" id="JAEPRB010000078">
    <property type="protein sequence ID" value="KAG2222652.1"/>
    <property type="molecule type" value="Genomic_DNA"/>
</dbReference>
<reference evidence="6 7" key="1">
    <citation type="submission" date="2020-12" db="EMBL/GenBank/DDBJ databases">
        <title>Metabolic potential, ecology and presence of endohyphal bacteria is reflected in genomic diversity of Mucoromycotina.</title>
        <authorList>
            <person name="Muszewska A."/>
            <person name="Okrasinska A."/>
            <person name="Steczkiewicz K."/>
            <person name="Drgas O."/>
            <person name="Orlowska M."/>
            <person name="Perlinska-Lenart U."/>
            <person name="Aleksandrzak-Piekarczyk T."/>
            <person name="Szatraj K."/>
            <person name="Zielenkiewicz U."/>
            <person name="Pilsyk S."/>
            <person name="Malc E."/>
            <person name="Mieczkowski P."/>
            <person name="Kruszewska J.S."/>
            <person name="Biernat P."/>
            <person name="Pawlowska J."/>
        </authorList>
    </citation>
    <scope>NUCLEOTIDE SEQUENCE [LARGE SCALE GENOMIC DNA]</scope>
    <source>
        <strain evidence="6 7">CBS 142.35</strain>
    </source>
</reference>
<name>A0A8H7VKV9_9FUNG</name>
<sequence length="483" mass="52245">MADDNPTTPSVSKQTRRFAPSIRGRGGRPNAAGRGGRSSPATGESKGDQTNNSAPASDASASSSNNKPIGNLRPEAAQEGRLPSVHDGQRTRGGAMKMKFKPTVPTRRNKKEVTASAIDEKLKSEGGDRGRGRGRGRGAGRGRGRGRGGPMDVVAQTTASGFFSLGPSAMSSRARQFGSGGGGYTHGGDASGNRHEPESSEASDMINLFADGGHDGMLPVVFQHVSRTAGELDPSDLTTRRNKIPWLEVKSKKPALSAIIKKDPVKQEPSSDDEDKMDMDRKPDTGTDDDEEEELNNTQPLLMDDDAPAQNIFGINEKRQMVSVADDELLFFQLPSVMPKFEEPIKNEDDAEEKEENGGEEGDEEKNKKKDEDVEMKDKVKLEKGLPPAAKIPALEEAMQSLELSEMPEGQIGKLVVYKSGKMKLKVGDVLLDVQQGMRSSFLEDVMVVDTESDDKKKVIELGHIVQKFVCMPDLDALLEGEE</sequence>
<evidence type="ECO:0000256" key="4">
    <source>
        <dbReference type="ARBA" id="ARBA00023242"/>
    </source>
</evidence>
<comment type="subcellular location">
    <subcellularLocation>
        <location evidence="1">Nucleus</location>
    </subcellularLocation>
</comment>
<feature type="region of interest" description="Disordered" evidence="5">
    <location>
        <begin position="257"/>
        <end position="306"/>
    </location>
</feature>
<dbReference type="GO" id="GO:0003677">
    <property type="term" value="F:DNA binding"/>
    <property type="evidence" value="ECO:0007669"/>
    <property type="project" value="InterPro"/>
</dbReference>
<protein>
    <recommendedName>
        <fullName evidence="8">DNA-directed RNA polymerase III subunit RPC4</fullName>
    </recommendedName>
</protein>
<dbReference type="AlphaFoldDB" id="A0A8H7VKV9"/>
<dbReference type="PANTHER" id="PTHR13408">
    <property type="entry name" value="DNA-DIRECTED RNA POLYMERASE III"/>
    <property type="match status" value="1"/>
</dbReference>
<dbReference type="InterPro" id="IPR007811">
    <property type="entry name" value="RPC4"/>
</dbReference>
<feature type="compositionally biased region" description="Acidic residues" evidence="5">
    <location>
        <begin position="286"/>
        <end position="295"/>
    </location>
</feature>
<accession>A0A8H7VKV9</accession>
<dbReference type="PANTHER" id="PTHR13408:SF0">
    <property type="entry name" value="DNA-DIRECTED RNA POLYMERASE III SUBUNIT RPC4"/>
    <property type="match status" value="1"/>
</dbReference>
<proteinExistence type="predicted"/>
<evidence type="ECO:0000313" key="7">
    <source>
        <dbReference type="Proteomes" id="UP000646827"/>
    </source>
</evidence>
<evidence type="ECO:0000256" key="3">
    <source>
        <dbReference type="ARBA" id="ARBA00023163"/>
    </source>
</evidence>
<feature type="compositionally biased region" description="Low complexity" evidence="5">
    <location>
        <begin position="51"/>
        <end position="66"/>
    </location>
</feature>
<feature type="compositionally biased region" description="Basic and acidic residues" evidence="5">
    <location>
        <begin position="118"/>
        <end position="131"/>
    </location>
</feature>